<reference evidence="8" key="4">
    <citation type="submission" date="2018-04" db="EMBL/GenBank/DDBJ databases">
        <title>Draft Genome Sequences of 10 Lactobacillus Species from 22 Commercial Probiotic Products.</title>
        <authorList>
            <person name="Gangiredla J."/>
            <person name="Barnaba T.J."/>
            <person name="Mammel M.K."/>
            <person name="Lacher D.W."/>
            <person name="Elkins C.A."/>
            <person name="Lampel K.A."/>
            <person name="Whitehouse C.A."/>
            <person name="Tartera C."/>
        </authorList>
    </citation>
    <scope>NUCLEOTIDE SEQUENCE [LARGE SCALE GENOMIC DNA]</scope>
    <source>
        <strain evidence="8">DS12_10</strain>
    </source>
</reference>
<proteinExistence type="predicted"/>
<accession>A0A073JQT1</accession>
<reference evidence="4 7" key="1">
    <citation type="submission" date="2014-06" db="EMBL/GenBank/DDBJ databases">
        <title>Genetic determinant of reutericyclin biosynthesis of Lactobacillus reuteri.</title>
        <authorList>
            <person name="Lin X."/>
            <person name="Duar R."/>
            <person name="Walter J."/>
            <person name="Gaenzle M."/>
        </authorList>
    </citation>
    <scope>NUCLEOTIDE SEQUENCE [LARGE SCALE GENOMIC DNA]</scope>
    <source>
        <strain evidence="4 7">LTH2584</strain>
    </source>
</reference>
<feature type="binding site" evidence="3">
    <location>
        <position position="19"/>
    </location>
    <ligand>
        <name>a divalent metal cation</name>
        <dbReference type="ChEBI" id="CHEBI:60240"/>
        <label>1</label>
    </ligand>
</feature>
<feature type="binding site" evidence="3">
    <location>
        <position position="17"/>
    </location>
    <ligand>
        <name>a divalent metal cation</name>
        <dbReference type="ChEBI" id="CHEBI:60240"/>
        <label>1</label>
    </ligand>
</feature>
<sequence length="272" mass="31009">MNKVSNHQHQQLVYDSHTHLNDDAFYDDVPAFINRAAHYGVTEMNIVGSNQLLNTRALKLGHQFDNLHPIIGWHPEDIANWNSETKKELRQQLADRLVVGIGEIGLDYYNDEHSPHKQQQEIFAEQLEWARELKLPVSIHCRDALADTYDILRNAHVDEFGGVMHSFNGTPEWAEKFMDLGMMISFSGVVSFKNATEVHEAALVVPLEKMMVETDAPYLTPLPYRGKQNEPGFTKFTVDAIADLKRVDAGKVAYKTFTNACRLFLENEERGL</sequence>
<dbReference type="AlphaFoldDB" id="A0A073JQT1"/>
<dbReference type="GO" id="GO:0016788">
    <property type="term" value="F:hydrolase activity, acting on ester bonds"/>
    <property type="evidence" value="ECO:0007669"/>
    <property type="project" value="InterPro"/>
</dbReference>
<dbReference type="EMBL" id="QAZN01000013">
    <property type="protein sequence ID" value="PTV03527.1"/>
    <property type="molecule type" value="Genomic_DNA"/>
</dbReference>
<dbReference type="FunFam" id="3.20.20.140:FF:000005">
    <property type="entry name" value="TatD family hydrolase"/>
    <property type="match status" value="1"/>
</dbReference>
<dbReference type="EMBL" id="PTLS01000032">
    <property type="protein sequence ID" value="RMX24983.1"/>
    <property type="molecule type" value="Genomic_DNA"/>
</dbReference>
<evidence type="ECO:0000313" key="9">
    <source>
        <dbReference type="Proteomes" id="UP000276940"/>
    </source>
</evidence>
<feature type="binding site" evidence="3">
    <location>
        <position position="103"/>
    </location>
    <ligand>
        <name>a divalent metal cation</name>
        <dbReference type="ChEBI" id="CHEBI:60240"/>
        <label>1</label>
    </ligand>
</feature>
<keyword evidence="2 4" id="KW-0378">Hydrolase</keyword>
<evidence type="ECO:0000256" key="1">
    <source>
        <dbReference type="ARBA" id="ARBA00022723"/>
    </source>
</evidence>
<dbReference type="Pfam" id="PF01026">
    <property type="entry name" value="TatD_DNase"/>
    <property type="match status" value="1"/>
</dbReference>
<organism evidence="4 7">
    <name type="scientific">Limosilactobacillus reuteri</name>
    <name type="common">Lactobacillus reuteri</name>
    <dbReference type="NCBI Taxonomy" id="1598"/>
    <lineage>
        <taxon>Bacteria</taxon>
        <taxon>Bacillati</taxon>
        <taxon>Bacillota</taxon>
        <taxon>Bacilli</taxon>
        <taxon>Lactobacillales</taxon>
        <taxon>Lactobacillaceae</taxon>
        <taxon>Limosilactobacillus</taxon>
    </lineage>
</organism>
<dbReference type="InterPro" id="IPR032466">
    <property type="entry name" value="Metal_Hydrolase"/>
</dbReference>
<dbReference type="GO" id="GO:0005829">
    <property type="term" value="C:cytosol"/>
    <property type="evidence" value="ECO:0007669"/>
    <property type="project" value="TreeGrafter"/>
</dbReference>
<dbReference type="PANTHER" id="PTHR46124">
    <property type="entry name" value="D-AMINOACYL-TRNA DEACYLASE"/>
    <property type="match status" value="1"/>
</dbReference>
<dbReference type="Proteomes" id="UP000276940">
    <property type="component" value="Unassembled WGS sequence"/>
</dbReference>
<reference evidence="6 9" key="3">
    <citation type="journal article" date="2018" name="J Appl Environ Microbiol">
        <title>The gut symbionts Lactobacillus reuteri R2lc and 2010 encode a polyketide synthase cluster that activates the mammalian aryl-hydrocarbon receptor.</title>
        <authorList>
            <person name="Ozcam M."/>
            <person name="Roos S."/>
            <person name="Van Pijkeren J.P."/>
        </authorList>
    </citation>
    <scope>NUCLEOTIDE SEQUENCE [LARGE SCALE GENOMIC DNA]</scope>
    <source>
        <strain evidence="6 9">R2lc</strain>
    </source>
</reference>
<dbReference type="Proteomes" id="UP000244083">
    <property type="component" value="Unassembled WGS sequence"/>
</dbReference>
<dbReference type="PATRIC" id="fig|1598.90.peg.403"/>
<feature type="binding site" evidence="3">
    <location>
        <position position="140"/>
    </location>
    <ligand>
        <name>a divalent metal cation</name>
        <dbReference type="ChEBI" id="CHEBI:60240"/>
        <label>2</label>
    </ligand>
</feature>
<dbReference type="InterPro" id="IPR015991">
    <property type="entry name" value="TatD/YcfH-like"/>
</dbReference>
<feature type="binding site" evidence="3">
    <location>
        <position position="215"/>
    </location>
    <ligand>
        <name>a divalent metal cation</name>
        <dbReference type="ChEBI" id="CHEBI:60240"/>
        <label>1</label>
    </ligand>
</feature>
<evidence type="ECO:0000256" key="2">
    <source>
        <dbReference type="ARBA" id="ARBA00022801"/>
    </source>
</evidence>
<keyword evidence="1 3" id="KW-0479">Metal-binding</keyword>
<dbReference type="PIRSF" id="PIRSF005902">
    <property type="entry name" value="DNase_TatD"/>
    <property type="match status" value="1"/>
</dbReference>
<name>A0A073JQT1_LIMRT</name>
<dbReference type="CDD" id="cd01310">
    <property type="entry name" value="TatD_DNAse"/>
    <property type="match status" value="1"/>
</dbReference>
<feature type="binding site" evidence="3">
    <location>
        <position position="165"/>
    </location>
    <ligand>
        <name>a divalent metal cation</name>
        <dbReference type="ChEBI" id="CHEBI:60240"/>
        <label>2</label>
    </ligand>
</feature>
<comment type="caution">
    <text evidence="4">The sequence shown here is derived from an EMBL/GenBank/DDBJ whole genome shotgun (WGS) entry which is preliminary data.</text>
</comment>
<dbReference type="SUPFAM" id="SSF51556">
    <property type="entry name" value="Metallo-dependent hydrolases"/>
    <property type="match status" value="1"/>
</dbReference>
<dbReference type="InterPro" id="IPR001130">
    <property type="entry name" value="TatD-like"/>
</dbReference>
<protein>
    <submittedName>
        <fullName evidence="4">Hydrolase TatD</fullName>
    </submittedName>
    <submittedName>
        <fullName evidence="5">TatD family deoxyribonuclease</fullName>
    </submittedName>
</protein>
<dbReference type="NCBIfam" id="TIGR00010">
    <property type="entry name" value="YchF/TatD family DNA exonuclease"/>
    <property type="match status" value="1"/>
</dbReference>
<dbReference type="RefSeq" id="WP_035151356.1">
    <property type="nucleotide sequence ID" value="NZ_JAJGTH010000027.1"/>
</dbReference>
<gene>
    <name evidence="6" type="ORF">C5O77_06825</name>
    <name evidence="5" type="ORF">DB325_07190</name>
    <name evidence="4" type="ORF">LR3_09290</name>
</gene>
<evidence type="ECO:0000256" key="3">
    <source>
        <dbReference type="PIRSR" id="PIRSR005902-1"/>
    </source>
</evidence>
<dbReference type="PANTHER" id="PTHR46124:SF2">
    <property type="entry name" value="D-AMINOACYL-TRNA DEACYLASE"/>
    <property type="match status" value="1"/>
</dbReference>
<dbReference type="Proteomes" id="UP000027731">
    <property type="component" value="Unassembled WGS sequence"/>
</dbReference>
<dbReference type="Gene3D" id="3.20.20.140">
    <property type="entry name" value="Metal-dependent hydrolases"/>
    <property type="match status" value="1"/>
</dbReference>
<evidence type="ECO:0000313" key="7">
    <source>
        <dbReference type="Proteomes" id="UP000027731"/>
    </source>
</evidence>
<evidence type="ECO:0000313" key="4">
    <source>
        <dbReference type="EMBL" id="KEK16252.1"/>
    </source>
</evidence>
<dbReference type="GO" id="GO:0004536">
    <property type="term" value="F:DNA nuclease activity"/>
    <property type="evidence" value="ECO:0007669"/>
    <property type="project" value="InterPro"/>
</dbReference>
<evidence type="ECO:0000313" key="6">
    <source>
        <dbReference type="EMBL" id="RMX24983.1"/>
    </source>
</evidence>
<evidence type="ECO:0000313" key="8">
    <source>
        <dbReference type="Proteomes" id="UP000244083"/>
    </source>
</evidence>
<reference evidence="5" key="2">
    <citation type="journal article" date="2018" name="Genome Announc.">
        <title>Fifty-Six Draft Genome Sequences of 10 Lactobacillus Species from 22 Commercial Dietary Supplements.</title>
        <authorList>
            <person name="Gangiredla J."/>
            <person name="Barnaba T.J."/>
            <person name="Mammel M.K."/>
            <person name="Lacher D.W."/>
            <person name="Elkins C.A."/>
            <person name="Lampel K.A."/>
            <person name="Whitehouse C.A."/>
            <person name="Tartera C."/>
        </authorList>
    </citation>
    <scope>NUCLEOTIDE SEQUENCE</scope>
    <source>
        <strain evidence="5">DS12_10</strain>
    </source>
</reference>
<evidence type="ECO:0000313" key="5">
    <source>
        <dbReference type="EMBL" id="PTV03527.1"/>
    </source>
</evidence>
<dbReference type="EMBL" id="JOSX01000009">
    <property type="protein sequence ID" value="KEK16252.1"/>
    <property type="molecule type" value="Genomic_DNA"/>
</dbReference>
<dbReference type="GO" id="GO:0046872">
    <property type="term" value="F:metal ion binding"/>
    <property type="evidence" value="ECO:0007669"/>
    <property type="project" value="UniProtKB-KW"/>
</dbReference>